<dbReference type="AlphaFoldDB" id="A0A834IZ64"/>
<reference evidence="2" key="1">
    <citation type="submission" date="2020-08" db="EMBL/GenBank/DDBJ databases">
        <title>Genome sequencing and assembly of the red palm weevil Rhynchophorus ferrugineus.</title>
        <authorList>
            <person name="Dias G.B."/>
            <person name="Bergman C.M."/>
            <person name="Manee M."/>
        </authorList>
    </citation>
    <scope>NUCLEOTIDE SEQUENCE</scope>
    <source>
        <strain evidence="2">AA-2017</strain>
        <tissue evidence="2">Whole larva</tissue>
    </source>
</reference>
<organism evidence="2 3">
    <name type="scientific">Rhynchophorus ferrugineus</name>
    <name type="common">Red palm weevil</name>
    <name type="synonym">Curculio ferrugineus</name>
    <dbReference type="NCBI Taxonomy" id="354439"/>
    <lineage>
        <taxon>Eukaryota</taxon>
        <taxon>Metazoa</taxon>
        <taxon>Ecdysozoa</taxon>
        <taxon>Arthropoda</taxon>
        <taxon>Hexapoda</taxon>
        <taxon>Insecta</taxon>
        <taxon>Pterygota</taxon>
        <taxon>Neoptera</taxon>
        <taxon>Endopterygota</taxon>
        <taxon>Coleoptera</taxon>
        <taxon>Polyphaga</taxon>
        <taxon>Cucujiformia</taxon>
        <taxon>Curculionidae</taxon>
        <taxon>Dryophthorinae</taxon>
        <taxon>Rhynchophorus</taxon>
    </lineage>
</organism>
<dbReference type="EMBL" id="JAACXV010000023">
    <property type="protein sequence ID" value="KAF7286688.1"/>
    <property type="molecule type" value="Genomic_DNA"/>
</dbReference>
<proteinExistence type="predicted"/>
<keyword evidence="1" id="KW-0732">Signal</keyword>
<feature type="chain" id="PRO_5032970115" evidence="1">
    <location>
        <begin position="21"/>
        <end position="154"/>
    </location>
</feature>
<keyword evidence="3" id="KW-1185">Reference proteome</keyword>
<gene>
    <name evidence="2" type="ORF">GWI33_004711</name>
</gene>
<protein>
    <submittedName>
        <fullName evidence="2">Uncharacterized protein</fullName>
    </submittedName>
</protein>
<evidence type="ECO:0000313" key="3">
    <source>
        <dbReference type="Proteomes" id="UP000625711"/>
    </source>
</evidence>
<feature type="signal peptide" evidence="1">
    <location>
        <begin position="1"/>
        <end position="20"/>
    </location>
</feature>
<evidence type="ECO:0000313" key="2">
    <source>
        <dbReference type="EMBL" id="KAF7286688.1"/>
    </source>
</evidence>
<dbReference type="Proteomes" id="UP000625711">
    <property type="component" value="Unassembled WGS sequence"/>
</dbReference>
<name>A0A834IZ64_RHYFE</name>
<comment type="caution">
    <text evidence="2">The sequence shown here is derived from an EMBL/GenBank/DDBJ whole genome shotgun (WGS) entry which is preliminary data.</text>
</comment>
<sequence>MSNIFRFGLIVIVFVYWAQSDGPLTPDSENWDNQEEFLNELLEYSGLSKIGKNFTVCTDVICNVNANGNIVWEIREQLYENNLMQSNGNESIDGCLKTNSDSYHYNECMEKVRKNMLTYLTDHFQDDFGKQFQCNNETILKIQLSENCIGSTFQ</sequence>
<evidence type="ECO:0000256" key="1">
    <source>
        <dbReference type="SAM" id="SignalP"/>
    </source>
</evidence>
<accession>A0A834IZ64</accession>